<sequence length="102" mass="10916">MPMVMTSNWPPCVSMSVAIFWRRTLSSRITQLRWMPGLFATKSSVSSCIRTMSALSAAAIVSMSAAAAAPVAPISVAAARKALKRIVVSSTNSNPLLRDRGY</sequence>
<protein>
    <submittedName>
        <fullName evidence="1">Uncharacterized protein</fullName>
    </submittedName>
</protein>
<name>A0A212LGW2_9HYPH</name>
<dbReference type="AlphaFoldDB" id="A0A212LGW2"/>
<dbReference type="EMBL" id="FMJD01000008">
    <property type="protein sequence ID" value="SCM76738.1"/>
    <property type="molecule type" value="Genomic_DNA"/>
</dbReference>
<organism evidence="1">
    <name type="scientific">uncultured Pleomorphomonas sp</name>
    <dbReference type="NCBI Taxonomy" id="442121"/>
    <lineage>
        <taxon>Bacteria</taxon>
        <taxon>Pseudomonadati</taxon>
        <taxon>Pseudomonadota</taxon>
        <taxon>Alphaproteobacteria</taxon>
        <taxon>Hyphomicrobiales</taxon>
        <taxon>Pleomorphomonadaceae</taxon>
        <taxon>Pleomorphomonas</taxon>
        <taxon>environmental samples</taxon>
    </lineage>
</organism>
<gene>
    <name evidence="1" type="ORF">KL86PLE_40543</name>
</gene>
<proteinExistence type="predicted"/>
<accession>A0A212LGW2</accession>
<reference evidence="1" key="1">
    <citation type="submission" date="2016-08" db="EMBL/GenBank/DDBJ databases">
        <authorList>
            <person name="Seilhamer J.J."/>
        </authorList>
    </citation>
    <scope>NUCLEOTIDE SEQUENCE</scope>
    <source>
        <strain evidence="1">86</strain>
    </source>
</reference>
<evidence type="ECO:0000313" key="1">
    <source>
        <dbReference type="EMBL" id="SCM76738.1"/>
    </source>
</evidence>